<dbReference type="InterPro" id="IPR001282">
    <property type="entry name" value="G6P_DH"/>
</dbReference>
<organism evidence="9 10">
    <name type="scientific">Blastococcus aggregatus</name>
    <dbReference type="NCBI Taxonomy" id="38502"/>
    <lineage>
        <taxon>Bacteria</taxon>
        <taxon>Bacillati</taxon>
        <taxon>Actinomycetota</taxon>
        <taxon>Actinomycetes</taxon>
        <taxon>Geodermatophilales</taxon>
        <taxon>Geodermatophilaceae</taxon>
        <taxon>Blastococcus</taxon>
    </lineage>
</organism>
<protein>
    <recommendedName>
        <fullName evidence="6">Glucose-6-phosphate 1-dehydrogenase</fullName>
        <shortName evidence="6">G6PD</shortName>
        <ecNumber evidence="6">1.1.1.49</ecNumber>
    </recommendedName>
</protein>
<feature type="binding site" evidence="6">
    <location>
        <position position="330"/>
    </location>
    <ligand>
        <name>substrate</name>
    </ligand>
</feature>
<feature type="domain" description="Glucose-6-phosphate dehydrogenase NAD-binding" evidence="7">
    <location>
        <begin position="11"/>
        <end position="179"/>
    </location>
</feature>
<dbReference type="Gene3D" id="3.40.50.720">
    <property type="entry name" value="NAD(P)-binding Rossmann-like Domain"/>
    <property type="match status" value="1"/>
</dbReference>
<evidence type="ECO:0000313" key="9">
    <source>
        <dbReference type="EMBL" id="SOC52115.1"/>
    </source>
</evidence>
<dbReference type="Pfam" id="PF00479">
    <property type="entry name" value="G6PD_N"/>
    <property type="match status" value="1"/>
</dbReference>
<dbReference type="PANTHER" id="PTHR23429">
    <property type="entry name" value="GLUCOSE-6-PHOSPHATE 1-DEHYDROGENASE G6PD"/>
    <property type="match status" value="1"/>
</dbReference>
<name>A0A285VDB0_9ACTN</name>
<dbReference type="Pfam" id="PF02781">
    <property type="entry name" value="G6PD_C"/>
    <property type="match status" value="1"/>
</dbReference>
<dbReference type="HAMAP" id="MF_00966">
    <property type="entry name" value="G6PD"/>
    <property type="match status" value="1"/>
</dbReference>
<evidence type="ECO:0000256" key="4">
    <source>
        <dbReference type="ARBA" id="ARBA00023002"/>
    </source>
</evidence>
<dbReference type="GO" id="GO:0009051">
    <property type="term" value="P:pentose-phosphate shunt, oxidative branch"/>
    <property type="evidence" value="ECO:0007669"/>
    <property type="project" value="TreeGrafter"/>
</dbReference>
<keyword evidence="10" id="KW-1185">Reference proteome</keyword>
<evidence type="ECO:0000256" key="6">
    <source>
        <dbReference type="HAMAP-Rule" id="MF_00966"/>
    </source>
</evidence>
<feature type="binding site" evidence="6">
    <location>
        <position position="227"/>
    </location>
    <ligand>
        <name>substrate</name>
    </ligand>
</feature>
<keyword evidence="3 6" id="KW-0521">NADP</keyword>
<dbReference type="GO" id="GO:0005829">
    <property type="term" value="C:cytosol"/>
    <property type="evidence" value="ECO:0007669"/>
    <property type="project" value="TreeGrafter"/>
</dbReference>
<dbReference type="EMBL" id="OBQI01000006">
    <property type="protein sequence ID" value="SOC52115.1"/>
    <property type="molecule type" value="Genomic_DNA"/>
</dbReference>
<comment type="function">
    <text evidence="6">Catalyzes the oxidation of glucose 6-phosphate to 6-phosphogluconolactone.</text>
</comment>
<dbReference type="PANTHER" id="PTHR23429:SF0">
    <property type="entry name" value="GLUCOSE-6-PHOSPHATE 1-DEHYDROGENASE"/>
    <property type="match status" value="1"/>
</dbReference>
<dbReference type="RefSeq" id="WP_245853091.1">
    <property type="nucleotide sequence ID" value="NZ_OBQI01000006.1"/>
</dbReference>
<gene>
    <name evidence="6" type="primary">zwf</name>
    <name evidence="9" type="ORF">SAMN05660748_3959</name>
</gene>
<keyword evidence="5 6" id="KW-0119">Carbohydrate metabolism</keyword>
<dbReference type="AlphaFoldDB" id="A0A285VDB0"/>
<proteinExistence type="inferred from homology"/>
<evidence type="ECO:0000313" key="10">
    <source>
        <dbReference type="Proteomes" id="UP000219435"/>
    </source>
</evidence>
<keyword evidence="2 6" id="KW-0313">Glucose metabolism</keyword>
<feature type="binding site" evidence="6">
    <location>
        <position position="170"/>
    </location>
    <ligand>
        <name>substrate</name>
    </ligand>
</feature>
<dbReference type="InterPro" id="IPR022674">
    <property type="entry name" value="G6P_DH_NAD-bd"/>
</dbReference>
<feature type="binding site" evidence="6">
    <location>
        <position position="48"/>
    </location>
    <ligand>
        <name>NADP(+)</name>
        <dbReference type="ChEBI" id="CHEBI:58349"/>
    </ligand>
</feature>
<evidence type="ECO:0000256" key="3">
    <source>
        <dbReference type="ARBA" id="ARBA00022857"/>
    </source>
</evidence>
<evidence type="ECO:0000259" key="8">
    <source>
        <dbReference type="Pfam" id="PF02781"/>
    </source>
</evidence>
<dbReference type="EC" id="1.1.1.49" evidence="6"/>
<dbReference type="NCBIfam" id="NF009492">
    <property type="entry name" value="PRK12853.1-3"/>
    <property type="match status" value="1"/>
</dbReference>
<dbReference type="GO" id="GO:0050661">
    <property type="term" value="F:NADP binding"/>
    <property type="evidence" value="ECO:0007669"/>
    <property type="project" value="UniProtKB-UniRule"/>
</dbReference>
<dbReference type="GO" id="GO:0004345">
    <property type="term" value="F:glucose-6-phosphate dehydrogenase activity"/>
    <property type="evidence" value="ECO:0007669"/>
    <property type="project" value="UniProtKB-UniRule"/>
</dbReference>
<dbReference type="SUPFAM" id="SSF51735">
    <property type="entry name" value="NAD(P)-binding Rossmann-fold domains"/>
    <property type="match status" value="1"/>
</dbReference>
<feature type="binding site" evidence="6">
    <location>
        <position position="140"/>
    </location>
    <ligand>
        <name>NADP(+)</name>
        <dbReference type="ChEBI" id="CHEBI:58349"/>
    </ligand>
</feature>
<feature type="binding site" evidence="6">
    <location>
        <position position="208"/>
    </location>
    <ligand>
        <name>substrate</name>
    </ligand>
</feature>
<dbReference type="GO" id="GO:0006006">
    <property type="term" value="P:glucose metabolic process"/>
    <property type="evidence" value="ECO:0007669"/>
    <property type="project" value="UniProtKB-KW"/>
</dbReference>
<dbReference type="InterPro" id="IPR022675">
    <property type="entry name" value="G6P_DH_C"/>
</dbReference>
<dbReference type="UniPathway" id="UPA00115">
    <property type="reaction ID" value="UER00408"/>
</dbReference>
<accession>A0A285VDB0</accession>
<sequence>MGEELVKRSFVVLGGSGDLTGRLLLPGLAELFDAGVLDEEVDVLAISREDWDDDAYRDWARRRLDAHAPHVPAGTRARVLGRLSYLRGNVTDPADLRRGLDRLDDPPVVYLALPNTVFRPTLEALAEVGLPDGGIIAVEKPFGGDGADARELNRILRRLAPEDAVFRIDHFLAKQTVLNVLGLRFANRLFEPVWNAGHVESVEIAFDETLGLEGRAGYYDTAGALRDMLQNHLLQLLALVGMEPPLTVDAAGLAARKGDMLRAVRPPADPAAGSVRARYTAGTVGERRLPDYAAEEGVDPGRGTETYAEVTVTVDNWRWSGVPFRLRSGKALGADRREIVVRFKPVPHLAFTDEDPEPDVLRMRLDPDGIALEVNLNGAGDPFDLERRVLDMALPPAGLSAYGLLLREMLAGDAALSISAVEAEESWRIVEPILAAWQAGEVPLREYPAGSDGPGPRTV</sequence>
<dbReference type="InterPro" id="IPR036291">
    <property type="entry name" value="NAD(P)-bd_dom_sf"/>
</dbReference>
<dbReference type="PIRSF" id="PIRSF000110">
    <property type="entry name" value="G6PD"/>
    <property type="match status" value="1"/>
</dbReference>
<evidence type="ECO:0000256" key="2">
    <source>
        <dbReference type="ARBA" id="ARBA00022526"/>
    </source>
</evidence>
<comment type="catalytic activity">
    <reaction evidence="6">
        <text>D-glucose 6-phosphate + NADP(+) = 6-phospho-D-glucono-1,5-lactone + NADPH + H(+)</text>
        <dbReference type="Rhea" id="RHEA:15841"/>
        <dbReference type="ChEBI" id="CHEBI:15378"/>
        <dbReference type="ChEBI" id="CHEBI:57783"/>
        <dbReference type="ChEBI" id="CHEBI:57955"/>
        <dbReference type="ChEBI" id="CHEBI:58349"/>
        <dbReference type="ChEBI" id="CHEBI:61548"/>
        <dbReference type="EC" id="1.1.1.49"/>
    </reaction>
</comment>
<reference evidence="10" key="1">
    <citation type="submission" date="2017-08" db="EMBL/GenBank/DDBJ databases">
        <authorList>
            <person name="Varghese N."/>
            <person name="Submissions S."/>
        </authorList>
    </citation>
    <scope>NUCLEOTIDE SEQUENCE [LARGE SCALE GENOMIC DNA]</scope>
    <source>
        <strain evidence="10">DSM 4725</strain>
    </source>
</reference>
<comment type="similarity">
    <text evidence="6">Belongs to the glucose-6-phosphate dehydrogenase family.</text>
</comment>
<comment type="caution">
    <text evidence="6">Lacks conserved residue(s) required for the propagation of feature annotation.</text>
</comment>
<evidence type="ECO:0000256" key="1">
    <source>
        <dbReference type="ARBA" id="ARBA00004937"/>
    </source>
</evidence>
<dbReference type="Gene3D" id="3.30.360.10">
    <property type="entry name" value="Dihydrodipicolinate Reductase, domain 2"/>
    <property type="match status" value="1"/>
</dbReference>
<feature type="active site" description="Proton acceptor" evidence="6">
    <location>
        <position position="232"/>
    </location>
</feature>
<dbReference type="Proteomes" id="UP000219435">
    <property type="component" value="Unassembled WGS sequence"/>
</dbReference>
<comment type="pathway">
    <text evidence="1 6">Carbohydrate degradation; pentose phosphate pathway; D-ribulose 5-phosphate from D-glucose 6-phosphate (oxidative stage): step 1/3.</text>
</comment>
<feature type="binding site" evidence="6">
    <location>
        <position position="174"/>
    </location>
    <ligand>
        <name>substrate</name>
    </ligand>
</feature>
<evidence type="ECO:0000256" key="5">
    <source>
        <dbReference type="ARBA" id="ARBA00023277"/>
    </source>
</evidence>
<dbReference type="PRINTS" id="PR00079">
    <property type="entry name" value="G6PDHDRGNASE"/>
</dbReference>
<dbReference type="SUPFAM" id="SSF55347">
    <property type="entry name" value="Glyceraldehyde-3-phosphate dehydrogenase-like, C-terminal domain"/>
    <property type="match status" value="1"/>
</dbReference>
<feature type="domain" description="Glucose-6-phosphate dehydrogenase C-terminal" evidence="8">
    <location>
        <begin position="183"/>
        <end position="454"/>
    </location>
</feature>
<evidence type="ECO:0000259" key="7">
    <source>
        <dbReference type="Pfam" id="PF00479"/>
    </source>
</evidence>
<keyword evidence="4 6" id="KW-0560">Oxidoreductase</keyword>